<protein>
    <submittedName>
        <fullName evidence="2">Alpha/beta fold hydrolase</fullName>
    </submittedName>
</protein>
<feature type="domain" description="AB hydrolase-1" evidence="1">
    <location>
        <begin position="91"/>
        <end position="333"/>
    </location>
</feature>
<dbReference type="InterPro" id="IPR029058">
    <property type="entry name" value="AB_hydrolase_fold"/>
</dbReference>
<organism evidence="2 3">
    <name type="scientific">Neobacillus rhizophilus</name>
    <dbReference type="NCBI Taxonomy" id="2833579"/>
    <lineage>
        <taxon>Bacteria</taxon>
        <taxon>Bacillati</taxon>
        <taxon>Bacillota</taxon>
        <taxon>Bacilli</taxon>
        <taxon>Bacillales</taxon>
        <taxon>Bacillaceae</taxon>
        <taxon>Neobacillus</taxon>
    </lineage>
</organism>
<comment type="caution">
    <text evidence="2">The sequence shown here is derived from an EMBL/GenBank/DDBJ whole genome shotgun (WGS) entry which is preliminary data.</text>
</comment>
<reference evidence="2" key="1">
    <citation type="submission" date="2021-05" db="EMBL/GenBank/DDBJ databases">
        <title>Novel Bacillus species.</title>
        <authorList>
            <person name="Liu G."/>
        </authorList>
    </citation>
    <scope>NUCLEOTIDE SEQUENCE</scope>
    <source>
        <strain evidence="2">FJAT-49825</strain>
    </source>
</reference>
<keyword evidence="2" id="KW-0378">Hydrolase</keyword>
<name>A0A942U5W2_9BACI</name>
<dbReference type="EMBL" id="JAGYPF010000001">
    <property type="protein sequence ID" value="MBS4212074.1"/>
    <property type="molecule type" value="Genomic_DNA"/>
</dbReference>
<dbReference type="GO" id="GO:0016787">
    <property type="term" value="F:hydrolase activity"/>
    <property type="evidence" value="ECO:0007669"/>
    <property type="project" value="UniProtKB-KW"/>
</dbReference>
<evidence type="ECO:0000313" key="2">
    <source>
        <dbReference type="EMBL" id="MBS4212074.1"/>
    </source>
</evidence>
<gene>
    <name evidence="2" type="ORF">KHA99_06315</name>
</gene>
<dbReference type="Pfam" id="PF00561">
    <property type="entry name" value="Abhydrolase_1"/>
    <property type="match status" value="1"/>
</dbReference>
<keyword evidence="3" id="KW-1185">Reference proteome</keyword>
<evidence type="ECO:0000313" key="3">
    <source>
        <dbReference type="Proteomes" id="UP000679749"/>
    </source>
</evidence>
<dbReference type="PANTHER" id="PTHR36837">
    <property type="entry name" value="POLY(3-HYDROXYALKANOATE) POLYMERASE SUBUNIT PHAC"/>
    <property type="match status" value="1"/>
</dbReference>
<dbReference type="AlphaFoldDB" id="A0A942U5W2"/>
<dbReference type="InterPro" id="IPR051321">
    <property type="entry name" value="PHA/PHB_synthase"/>
</dbReference>
<dbReference type="RefSeq" id="WP_213116546.1">
    <property type="nucleotide sequence ID" value="NZ_JAGYPF010000001.1"/>
</dbReference>
<dbReference type="PANTHER" id="PTHR36837:SF2">
    <property type="entry name" value="POLY(3-HYDROXYALKANOATE) POLYMERASE SUBUNIT PHAC"/>
    <property type="match status" value="1"/>
</dbReference>
<accession>A0A942U5W2</accession>
<evidence type="ECO:0000259" key="1">
    <source>
        <dbReference type="Pfam" id="PF00561"/>
    </source>
</evidence>
<dbReference type="InterPro" id="IPR000073">
    <property type="entry name" value="AB_hydrolase_1"/>
</dbReference>
<dbReference type="SUPFAM" id="SSF53474">
    <property type="entry name" value="alpha/beta-Hydrolases"/>
    <property type="match status" value="1"/>
</dbReference>
<proteinExistence type="predicted"/>
<sequence>MSARVSTKSFLPLLNIEKETKRWNQLYKVMTEPKPDIIPTPRKCVWKKNKTTLWYHPAKEKKHAVPVFLVYSLLNKVYILDVGEGSSVVGGLTERGYDVYLLDWGTPGLEDADLTLENYIIDYLENALKRAIRHSGAKEMSLMGYCLGGTMAAILASITSLPIKNLVLAAVPIDFSIGTVPQKWLDGIQNGELSFDRFANAYQTLPSEFLYLMFKLITPLNAATMANLYTRAHDEIYVEKWRRMDKWTKDAQAFTGAAFKQFFNDFYKENKLLKGELVMDGRKVDLKNIKCPLFVFSCSRDTLIAEKQSLPIMDLVSSEDKTYEVYEGGHVSLVLTGVFAEIMDPWLSTRSHDLQEIRS</sequence>
<dbReference type="Gene3D" id="3.40.50.1820">
    <property type="entry name" value="alpha/beta hydrolase"/>
    <property type="match status" value="1"/>
</dbReference>
<dbReference type="Proteomes" id="UP000679749">
    <property type="component" value="Unassembled WGS sequence"/>
</dbReference>